<evidence type="ECO:0008006" key="8">
    <source>
        <dbReference type="Google" id="ProtNLM"/>
    </source>
</evidence>
<dbReference type="RefSeq" id="XP_018714388.1">
    <property type="nucleotide sequence ID" value="XM_018855595.1"/>
</dbReference>
<sequence>MLQSHSDPNVSTLVSPRVKAQEIPCRVLSSVDEVIEVINDQEKKNFKLGVILLIVAICTWIVGLELVNAVLKGNEFQKPIFLAVLTGSCFILNFVPNLVSCIANMLRLAPTSFPNSSPLLSSSDLEIYNQVAWKAFTPSTYLDAPHCESKFLSFHEVLSLAFQISVIYCLYNTMVLLSLQYTSASNQTILGSTTTFFTLCLGIMMKIDRFLVKKLACVVSSLIGVILINLGGEDLSGSTENKFKSKSSVYGNFLALLGAFFYALYLIRMKTKCGTGQKTTNERELFGWVGVFSLLFGIPLLIFSDFFGVEKFEIPSTYSILVMISINAIFSVVSDYVTILAMLLTSPLVTSLALTSSIPITIFLDLLILDISQDTSPSSASRTLMYGFGVLCILVSVILININITSENELIEEVIEETLEAAIQDDEILSPILSPYLASSSAQAMFGNDVGIRSLMSPKLGWRGKRQISELTQLKEVSNFSLNVNPQDSSDESPLRNVNYSVRSYINSDLLIGGSSVHEESTNLVLSGGVNHKFGLEYAAQNTD</sequence>
<feature type="transmembrane region" description="Helical" evidence="5">
    <location>
        <begin position="320"/>
        <end position="344"/>
    </location>
</feature>
<feature type="transmembrane region" description="Helical" evidence="5">
    <location>
        <begin position="383"/>
        <end position="402"/>
    </location>
</feature>
<proteinExistence type="predicted"/>
<feature type="transmembrane region" description="Helical" evidence="5">
    <location>
        <begin position="351"/>
        <end position="371"/>
    </location>
</feature>
<gene>
    <name evidence="6" type="ORF">METBIDRAFT_30275</name>
</gene>
<keyword evidence="4 5" id="KW-0472">Membrane</keyword>
<dbReference type="PANTHER" id="PTHR23051:SF0">
    <property type="entry name" value="SOLUTE CARRIER FAMILY 35 MEMBER F5"/>
    <property type="match status" value="1"/>
</dbReference>
<name>A0A1A0HJ44_9ASCO</name>
<evidence type="ECO:0000256" key="2">
    <source>
        <dbReference type="ARBA" id="ARBA00022692"/>
    </source>
</evidence>
<evidence type="ECO:0000256" key="3">
    <source>
        <dbReference type="ARBA" id="ARBA00022989"/>
    </source>
</evidence>
<dbReference type="GeneID" id="30028571"/>
<keyword evidence="3 5" id="KW-1133">Transmembrane helix</keyword>
<feature type="transmembrane region" description="Helical" evidence="5">
    <location>
        <begin position="250"/>
        <end position="267"/>
    </location>
</feature>
<comment type="caution">
    <text evidence="6">The sequence shown here is derived from an EMBL/GenBank/DDBJ whole genome shotgun (WGS) entry which is preliminary data.</text>
</comment>
<dbReference type="AlphaFoldDB" id="A0A1A0HJ44"/>
<evidence type="ECO:0000256" key="1">
    <source>
        <dbReference type="ARBA" id="ARBA00004141"/>
    </source>
</evidence>
<feature type="transmembrane region" description="Helical" evidence="5">
    <location>
        <begin position="187"/>
        <end position="204"/>
    </location>
</feature>
<evidence type="ECO:0000256" key="5">
    <source>
        <dbReference type="SAM" id="Phobius"/>
    </source>
</evidence>
<feature type="transmembrane region" description="Helical" evidence="5">
    <location>
        <begin position="160"/>
        <end position="181"/>
    </location>
</feature>
<dbReference type="OrthoDB" id="1436450at2759"/>
<evidence type="ECO:0000313" key="6">
    <source>
        <dbReference type="EMBL" id="OBA23907.1"/>
    </source>
</evidence>
<dbReference type="STRING" id="869754.A0A1A0HJ44"/>
<comment type="subcellular location">
    <subcellularLocation>
        <location evidence="1">Membrane</location>
        <topology evidence="1">Multi-pass membrane protein</topology>
    </subcellularLocation>
</comment>
<reference evidence="6 7" key="1">
    <citation type="submission" date="2016-05" db="EMBL/GenBank/DDBJ databases">
        <title>Comparative genomics of biotechnologically important yeasts.</title>
        <authorList>
            <consortium name="DOE Joint Genome Institute"/>
            <person name="Riley R."/>
            <person name="Haridas S."/>
            <person name="Wolfe K.H."/>
            <person name="Lopes M.R."/>
            <person name="Hittinger C.T."/>
            <person name="Goker M."/>
            <person name="Salamov A."/>
            <person name="Wisecaver J."/>
            <person name="Long T.M."/>
            <person name="Aerts A.L."/>
            <person name="Barry K."/>
            <person name="Choi C."/>
            <person name="Clum A."/>
            <person name="Coughlan A.Y."/>
            <person name="Deshpande S."/>
            <person name="Douglass A.P."/>
            <person name="Hanson S.J."/>
            <person name="Klenk H.-P."/>
            <person name="LaButti K."/>
            <person name="Lapidus A."/>
            <person name="Lindquist E."/>
            <person name="Lipzen A."/>
            <person name="Meier-kolthoff J.P."/>
            <person name="Ohm R.A."/>
            <person name="Otillar R.P."/>
            <person name="Pangilinan J."/>
            <person name="Peng Y."/>
            <person name="Rokas A."/>
            <person name="Rosa C.A."/>
            <person name="Scheuner C."/>
            <person name="Sibirny A.A."/>
            <person name="Slot J.C."/>
            <person name="Stielow J.B."/>
            <person name="Sun H."/>
            <person name="Kurtzman C.P."/>
            <person name="Blackwell M."/>
            <person name="Grigoriev I.V."/>
            <person name="Jeffries T.W."/>
        </authorList>
    </citation>
    <scope>NUCLEOTIDE SEQUENCE [LARGE SCALE GENOMIC DNA]</scope>
    <source>
        <strain evidence="6 7">NRRL YB-4993</strain>
    </source>
</reference>
<feature type="transmembrane region" description="Helical" evidence="5">
    <location>
        <begin position="288"/>
        <end position="308"/>
    </location>
</feature>
<dbReference type="EMBL" id="LXTC01000001">
    <property type="protein sequence ID" value="OBA23907.1"/>
    <property type="molecule type" value="Genomic_DNA"/>
</dbReference>
<dbReference type="SUPFAM" id="SSF103481">
    <property type="entry name" value="Multidrug resistance efflux transporter EmrE"/>
    <property type="match status" value="1"/>
</dbReference>
<feature type="transmembrane region" description="Helical" evidence="5">
    <location>
        <begin position="211"/>
        <end position="230"/>
    </location>
</feature>
<keyword evidence="7" id="KW-1185">Reference proteome</keyword>
<organism evidence="6 7">
    <name type="scientific">Metschnikowia bicuspidata var. bicuspidata NRRL YB-4993</name>
    <dbReference type="NCBI Taxonomy" id="869754"/>
    <lineage>
        <taxon>Eukaryota</taxon>
        <taxon>Fungi</taxon>
        <taxon>Dikarya</taxon>
        <taxon>Ascomycota</taxon>
        <taxon>Saccharomycotina</taxon>
        <taxon>Pichiomycetes</taxon>
        <taxon>Metschnikowiaceae</taxon>
        <taxon>Metschnikowia</taxon>
    </lineage>
</organism>
<feature type="transmembrane region" description="Helical" evidence="5">
    <location>
        <begin position="79"/>
        <end position="99"/>
    </location>
</feature>
<dbReference type="Proteomes" id="UP000092555">
    <property type="component" value="Unassembled WGS sequence"/>
</dbReference>
<accession>A0A1A0HJ44</accession>
<dbReference type="InterPro" id="IPR037185">
    <property type="entry name" value="EmrE-like"/>
</dbReference>
<protein>
    <recommendedName>
        <fullName evidence="8">EamA domain-containing protein</fullName>
    </recommendedName>
</protein>
<keyword evidence="2 5" id="KW-0812">Transmembrane</keyword>
<dbReference type="GO" id="GO:0000329">
    <property type="term" value="C:fungal-type vacuole membrane"/>
    <property type="evidence" value="ECO:0007669"/>
    <property type="project" value="TreeGrafter"/>
</dbReference>
<evidence type="ECO:0000313" key="7">
    <source>
        <dbReference type="Proteomes" id="UP000092555"/>
    </source>
</evidence>
<evidence type="ECO:0000256" key="4">
    <source>
        <dbReference type="ARBA" id="ARBA00023136"/>
    </source>
</evidence>
<dbReference type="PANTHER" id="PTHR23051">
    <property type="entry name" value="SOLUTE CARRIER FAMILY 35, MEMBER F5"/>
    <property type="match status" value="1"/>
</dbReference>
<feature type="transmembrane region" description="Helical" evidence="5">
    <location>
        <begin position="48"/>
        <end position="67"/>
    </location>
</feature>